<dbReference type="Pfam" id="PF00009">
    <property type="entry name" value="GTP_EFTU"/>
    <property type="match status" value="1"/>
</dbReference>
<keyword evidence="2" id="KW-0963">Cytoplasm</keyword>
<comment type="similarity">
    <text evidence="2">Belongs to the TRAFAC class translation factor GTPase superfamily. Classic translation factor GTPase family. BipA subfamily.</text>
</comment>
<dbReference type="GO" id="GO:0000027">
    <property type="term" value="P:ribosomal large subunit assembly"/>
    <property type="evidence" value="ECO:0007669"/>
    <property type="project" value="UniProtKB-UniRule"/>
</dbReference>
<protein>
    <recommendedName>
        <fullName evidence="2">Large ribosomal subunit assembly factor BipA</fullName>
        <ecNumber evidence="2">3.6.5.-</ecNumber>
    </recommendedName>
    <alternativeName>
        <fullName evidence="2">GTP-binding protein BipA</fullName>
    </alternativeName>
</protein>
<dbReference type="CDD" id="cd03691">
    <property type="entry name" value="BipA_TypA_II"/>
    <property type="match status" value="1"/>
</dbReference>
<organism evidence="4 5">
    <name type="scientific">Marinoscillum furvescens DSM 4134</name>
    <dbReference type="NCBI Taxonomy" id="1122208"/>
    <lineage>
        <taxon>Bacteria</taxon>
        <taxon>Pseudomonadati</taxon>
        <taxon>Bacteroidota</taxon>
        <taxon>Cytophagia</taxon>
        <taxon>Cytophagales</taxon>
        <taxon>Reichenbachiellaceae</taxon>
        <taxon>Marinoscillum</taxon>
    </lineage>
</organism>
<dbReference type="InterPro" id="IPR048876">
    <property type="entry name" value="BipA_C"/>
</dbReference>
<dbReference type="InterPro" id="IPR047043">
    <property type="entry name" value="BipA_III"/>
</dbReference>
<dbReference type="Gene3D" id="2.40.30.10">
    <property type="entry name" value="Translation factors"/>
    <property type="match status" value="1"/>
</dbReference>
<evidence type="ECO:0000256" key="1">
    <source>
        <dbReference type="ARBA" id="ARBA00023134"/>
    </source>
</evidence>
<evidence type="ECO:0000313" key="4">
    <source>
        <dbReference type="EMBL" id="RED92053.1"/>
    </source>
</evidence>
<dbReference type="SUPFAM" id="SSF50447">
    <property type="entry name" value="Translation proteins"/>
    <property type="match status" value="1"/>
</dbReference>
<keyword evidence="2" id="KW-0699">rRNA-binding</keyword>
<comment type="subunit">
    <text evidence="2">Monomer.</text>
</comment>
<dbReference type="CDD" id="cd01891">
    <property type="entry name" value="TypA_BipA"/>
    <property type="match status" value="1"/>
</dbReference>
<dbReference type="InterPro" id="IPR027417">
    <property type="entry name" value="P-loop_NTPase"/>
</dbReference>
<dbReference type="PANTHER" id="PTHR42908">
    <property type="entry name" value="TRANSLATION ELONGATION FACTOR-RELATED"/>
    <property type="match status" value="1"/>
</dbReference>
<keyword evidence="2" id="KW-0547">Nucleotide-binding</keyword>
<dbReference type="PROSITE" id="PS51722">
    <property type="entry name" value="G_TR_2"/>
    <property type="match status" value="1"/>
</dbReference>
<dbReference type="InterPro" id="IPR035651">
    <property type="entry name" value="BipA_V"/>
</dbReference>
<dbReference type="RefSeq" id="WP_115870350.1">
    <property type="nucleotide sequence ID" value="NZ_QREG01000033.1"/>
</dbReference>
<dbReference type="EMBL" id="QREG01000033">
    <property type="protein sequence ID" value="RED92053.1"/>
    <property type="molecule type" value="Genomic_DNA"/>
</dbReference>
<dbReference type="HAMAP" id="MF_00849">
    <property type="entry name" value="BipA"/>
    <property type="match status" value="1"/>
</dbReference>
<dbReference type="Gene3D" id="3.30.70.240">
    <property type="match status" value="1"/>
</dbReference>
<dbReference type="GO" id="GO:0005829">
    <property type="term" value="C:cytosol"/>
    <property type="evidence" value="ECO:0007669"/>
    <property type="project" value="TreeGrafter"/>
</dbReference>
<dbReference type="GO" id="GO:0003924">
    <property type="term" value="F:GTPase activity"/>
    <property type="evidence" value="ECO:0007669"/>
    <property type="project" value="UniProtKB-UniRule"/>
</dbReference>
<dbReference type="GO" id="GO:0043022">
    <property type="term" value="F:ribosome binding"/>
    <property type="evidence" value="ECO:0007669"/>
    <property type="project" value="UniProtKB-UniRule"/>
</dbReference>
<keyword evidence="1 2" id="KW-0342">GTP-binding</keyword>
<sequence length="590" mass="66001">MTEIRNIAIIAHVDHGKTTLVDKMIHFSKLFRENQEFDDLILDNNDLERERGITILSKNVSVNYKGVKINIIDTPGHSDFGGEVERVLKMADGVLLLVDAFEGPMPQTRFVMSKALGLGLNPIVVVNKVDKENCQPEVVMEQVFDLMFSLDATEEQLDFTTVYGSSKNGWMGPDWQKQTEDISYLMDIILEKVPGPKVVEGVPAMQITSLDFSNFVGRIAIGKVVQGTLKEGAQLGLAKKDGTIKKVRIKELHTFEGLGKKQVKEVPCGDICAVTGIEDFDIGDTITDVENPMVLPRIAIDEPTMSMLFSINDSPFFGKEGKFVTSRQIRDRLFKEVERNLALRIEETGSEDKFLVYGRGILHLSVLIETMRREGYELQVGQPQVLIKEVDGQKMEPIEHMVVDVPEDYSGKVIELATQRKGDLKVMEPKGSIQHLEFDIPARGLIGLRNRMLTATAGEAVMTHRFKAYEPMKGEIPTRNNGSLIAMEAGASTAYSMDKLQDRGIFFIDPGDELYIGQVIGEHSRGNDLAVNVVKGKKLTNMRASGSDDNSKVAPKRQFSLEDALEYIQKDEYVEVTPESLRMRKIQFKP</sequence>
<dbReference type="FunFam" id="3.30.70.870:FF:000003">
    <property type="entry name" value="GTP-binding protein TypA"/>
    <property type="match status" value="1"/>
</dbReference>
<dbReference type="InterPro" id="IPR047042">
    <property type="entry name" value="BipA_II"/>
</dbReference>
<dbReference type="PANTHER" id="PTHR42908:SF8">
    <property type="entry name" value="TR-TYPE G DOMAIN-CONTAINING PROTEIN"/>
    <property type="match status" value="1"/>
</dbReference>
<keyword evidence="2" id="KW-0820">tRNA-binding</keyword>
<dbReference type="GO" id="GO:0019843">
    <property type="term" value="F:rRNA binding"/>
    <property type="evidence" value="ECO:0007669"/>
    <property type="project" value="UniProtKB-KW"/>
</dbReference>
<dbReference type="PROSITE" id="PS00301">
    <property type="entry name" value="G_TR_1"/>
    <property type="match status" value="1"/>
</dbReference>
<dbReference type="CDD" id="cd03710">
    <property type="entry name" value="BipA_TypA_C"/>
    <property type="match status" value="1"/>
</dbReference>
<dbReference type="CDD" id="cd16263">
    <property type="entry name" value="BipA_III"/>
    <property type="match status" value="1"/>
</dbReference>
<dbReference type="EC" id="3.6.5.-" evidence="2"/>
<comment type="subcellular location">
    <subcellularLocation>
        <location evidence="2">Cytoplasm</location>
    </subcellularLocation>
    <text evidence="2">Binds to ribosomes.</text>
</comment>
<dbReference type="Pfam" id="PF21018">
    <property type="entry name" value="BipA_C"/>
    <property type="match status" value="1"/>
</dbReference>
<keyword evidence="2" id="KW-0694">RNA-binding</keyword>
<dbReference type="FunFam" id="2.40.50.250:FF:000001">
    <property type="entry name" value="GTP-binding protein TypA"/>
    <property type="match status" value="1"/>
</dbReference>
<dbReference type="NCBIfam" id="TIGR01394">
    <property type="entry name" value="TypA_BipA"/>
    <property type="match status" value="1"/>
</dbReference>
<dbReference type="GO" id="GO:0000049">
    <property type="term" value="F:tRNA binding"/>
    <property type="evidence" value="ECO:0007669"/>
    <property type="project" value="UniProtKB-KW"/>
</dbReference>
<dbReference type="InterPro" id="IPR000795">
    <property type="entry name" value="T_Tr_GTP-bd_dom"/>
</dbReference>
<dbReference type="Proteomes" id="UP000256779">
    <property type="component" value="Unassembled WGS sequence"/>
</dbReference>
<comment type="caution">
    <text evidence="4">The sequence shown here is derived from an EMBL/GenBank/DDBJ whole genome shotgun (WGS) entry which is preliminary data.</text>
</comment>
<keyword evidence="5" id="KW-1185">Reference proteome</keyword>
<dbReference type="InterPro" id="IPR009000">
    <property type="entry name" value="Transl_B-barrel_sf"/>
</dbReference>
<proteinExistence type="inferred from homology"/>
<dbReference type="Gene3D" id="3.30.70.870">
    <property type="entry name" value="Elongation Factor G (Translational Gtpase), domain 3"/>
    <property type="match status" value="1"/>
</dbReference>
<gene>
    <name evidence="2" type="primary">bipA</name>
    <name evidence="4" type="ORF">C7460_13322</name>
</gene>
<dbReference type="InterPro" id="IPR047041">
    <property type="entry name" value="BipA_GTP-bd_dom"/>
</dbReference>
<dbReference type="Pfam" id="PF00679">
    <property type="entry name" value="EFG_C"/>
    <property type="match status" value="1"/>
</dbReference>
<dbReference type="Pfam" id="PF03144">
    <property type="entry name" value="GTP_EFTU_D2"/>
    <property type="match status" value="1"/>
</dbReference>
<feature type="binding site" evidence="2">
    <location>
        <begin position="127"/>
        <end position="130"/>
    </location>
    <ligand>
        <name>GTP</name>
        <dbReference type="ChEBI" id="CHEBI:37565"/>
    </ligand>
</feature>
<dbReference type="InterPro" id="IPR042116">
    <property type="entry name" value="TypA/BipA_C"/>
</dbReference>
<dbReference type="FunFam" id="3.40.50.300:FF:000055">
    <property type="entry name" value="GTP-binding protein TypA"/>
    <property type="match status" value="1"/>
</dbReference>
<name>A0A3D9KW24_MARFU</name>
<dbReference type="Gene3D" id="3.40.50.300">
    <property type="entry name" value="P-loop containing nucleotide triphosphate hydrolases"/>
    <property type="match status" value="1"/>
</dbReference>
<feature type="domain" description="Tr-type G" evidence="3">
    <location>
        <begin position="2"/>
        <end position="197"/>
    </location>
</feature>
<dbReference type="AlphaFoldDB" id="A0A3D9KW24"/>
<dbReference type="SUPFAM" id="SSF54980">
    <property type="entry name" value="EF-G C-terminal domain-like"/>
    <property type="match status" value="2"/>
</dbReference>
<dbReference type="SMART" id="SM00838">
    <property type="entry name" value="EFG_C"/>
    <property type="match status" value="1"/>
</dbReference>
<dbReference type="InterPro" id="IPR031157">
    <property type="entry name" value="G_TR_CS"/>
</dbReference>
<dbReference type="FunFam" id="3.30.70.240:FF:000002">
    <property type="entry name" value="GTP-binding protein TypA"/>
    <property type="match status" value="1"/>
</dbReference>
<keyword evidence="2" id="KW-0378">Hydrolase</keyword>
<accession>A0A3D9KW24</accession>
<dbReference type="InterPro" id="IPR006298">
    <property type="entry name" value="BipA"/>
</dbReference>
<feature type="binding site" evidence="2">
    <location>
        <begin position="14"/>
        <end position="19"/>
    </location>
    <ligand>
        <name>GTP</name>
        <dbReference type="ChEBI" id="CHEBI:37565"/>
    </ligand>
</feature>
<comment type="catalytic activity">
    <reaction evidence="2">
        <text>GTP + H2O = GDP + phosphate + H(+)</text>
        <dbReference type="Rhea" id="RHEA:19669"/>
        <dbReference type="ChEBI" id="CHEBI:15377"/>
        <dbReference type="ChEBI" id="CHEBI:15378"/>
        <dbReference type="ChEBI" id="CHEBI:37565"/>
        <dbReference type="ChEBI" id="CHEBI:43474"/>
        <dbReference type="ChEBI" id="CHEBI:58189"/>
    </reaction>
</comment>
<dbReference type="OrthoDB" id="9801591at2"/>
<dbReference type="InterPro" id="IPR035647">
    <property type="entry name" value="EFG_III/V"/>
</dbReference>
<evidence type="ECO:0000256" key="2">
    <source>
        <dbReference type="HAMAP-Rule" id="MF_00849"/>
    </source>
</evidence>
<dbReference type="InterPro" id="IPR004161">
    <property type="entry name" value="EFTu-like_2"/>
</dbReference>
<dbReference type="GO" id="GO:0005525">
    <property type="term" value="F:GTP binding"/>
    <property type="evidence" value="ECO:0007669"/>
    <property type="project" value="UniProtKB-UniRule"/>
</dbReference>
<reference evidence="4 5" key="1">
    <citation type="submission" date="2018-07" db="EMBL/GenBank/DDBJ databases">
        <title>Genomic Encyclopedia of Type Strains, Phase IV (KMG-IV): sequencing the most valuable type-strain genomes for metagenomic binning, comparative biology and taxonomic classification.</title>
        <authorList>
            <person name="Goeker M."/>
        </authorList>
    </citation>
    <scope>NUCLEOTIDE SEQUENCE [LARGE SCALE GENOMIC DNA]</scope>
    <source>
        <strain evidence="4 5">DSM 4134</strain>
    </source>
</reference>
<dbReference type="Gene3D" id="2.40.50.250">
    <property type="entry name" value="bipa protein"/>
    <property type="match status" value="1"/>
</dbReference>
<evidence type="ECO:0000313" key="5">
    <source>
        <dbReference type="Proteomes" id="UP000256779"/>
    </source>
</evidence>
<keyword evidence="2" id="KW-0690">Ribosome biogenesis</keyword>
<dbReference type="GO" id="GO:1990904">
    <property type="term" value="C:ribonucleoprotein complex"/>
    <property type="evidence" value="ECO:0007669"/>
    <property type="project" value="TreeGrafter"/>
</dbReference>
<dbReference type="InterPro" id="IPR000640">
    <property type="entry name" value="EFG_V-like"/>
</dbReference>
<dbReference type="SUPFAM" id="SSF52540">
    <property type="entry name" value="P-loop containing nucleoside triphosphate hydrolases"/>
    <property type="match status" value="1"/>
</dbReference>
<comment type="function">
    <text evidence="2">A 50S ribosomal subunit assembly protein with GTPase activity, required for 50S subunit assembly at low temperatures, may also play a role in translation. Binds GTP and analogs. Binds the 70S ribosome between the 30S and 50S subunits, in a similar position as ribosome-bound EF-G; it contacts a number of ribosomal proteins, both rRNAs and the A-site tRNA.</text>
</comment>
<dbReference type="NCBIfam" id="TIGR00231">
    <property type="entry name" value="small_GTP"/>
    <property type="match status" value="1"/>
</dbReference>
<evidence type="ECO:0000259" key="3">
    <source>
        <dbReference type="PROSITE" id="PS51722"/>
    </source>
</evidence>
<dbReference type="InterPro" id="IPR005225">
    <property type="entry name" value="Small_GTP-bd"/>
</dbReference>
<dbReference type="PRINTS" id="PR00315">
    <property type="entry name" value="ELONGATNFCT"/>
</dbReference>